<keyword evidence="1" id="KW-1133">Transmembrane helix</keyword>
<accession>A0ABS1V0I3</accession>
<evidence type="ECO:0000256" key="1">
    <source>
        <dbReference type="SAM" id="Phobius"/>
    </source>
</evidence>
<reference evidence="2 3" key="1">
    <citation type="submission" date="2021-01" db="EMBL/GenBank/DDBJ databases">
        <title>Belnapia mucosa sp. nov. and Belnapia arida sp. nov., isolated from the Tabernas Desert (Almeria, Spain).</title>
        <authorList>
            <person name="Molina-Menor E."/>
            <person name="Vidal-Verdu A."/>
            <person name="Calonge A."/>
            <person name="Satari L."/>
            <person name="Pereto Magraner J."/>
            <person name="Porcar Miralles M."/>
        </authorList>
    </citation>
    <scope>NUCLEOTIDE SEQUENCE [LARGE SCALE GENOMIC DNA]</scope>
    <source>
        <strain evidence="2 3">T6</strain>
    </source>
</reference>
<comment type="caution">
    <text evidence="2">The sequence shown here is derived from an EMBL/GenBank/DDBJ whole genome shotgun (WGS) entry which is preliminary data.</text>
</comment>
<evidence type="ECO:0000313" key="3">
    <source>
        <dbReference type="Proteomes" id="UP000606490"/>
    </source>
</evidence>
<proteinExistence type="predicted"/>
<organism evidence="2 3">
    <name type="scientific">Belnapia mucosa</name>
    <dbReference type="NCBI Taxonomy" id="2804532"/>
    <lineage>
        <taxon>Bacteria</taxon>
        <taxon>Pseudomonadati</taxon>
        <taxon>Pseudomonadota</taxon>
        <taxon>Alphaproteobacteria</taxon>
        <taxon>Acetobacterales</taxon>
        <taxon>Roseomonadaceae</taxon>
        <taxon>Belnapia</taxon>
    </lineage>
</organism>
<sequence length="122" mass="12918">MPAADARIGAAMGTKRGETGRRWYGTWFWRGLTLLGLGLALVALEKVQVTSAGSGTAPPVLADYTLLLPNLLVMLGFVTALVGAVLALVTTCSALVNVVRNRRTVSTPGDDLPRGEDRRRLG</sequence>
<keyword evidence="1" id="KW-0472">Membrane</keyword>
<dbReference type="RefSeq" id="WP_202824273.1">
    <property type="nucleotide sequence ID" value="NZ_JAEUXJ010000001.1"/>
</dbReference>
<keyword evidence="3" id="KW-1185">Reference proteome</keyword>
<dbReference type="EMBL" id="JAEUXJ010000001">
    <property type="protein sequence ID" value="MBL6454581.1"/>
    <property type="molecule type" value="Genomic_DNA"/>
</dbReference>
<evidence type="ECO:0000313" key="2">
    <source>
        <dbReference type="EMBL" id="MBL6454581.1"/>
    </source>
</evidence>
<feature type="transmembrane region" description="Helical" evidence="1">
    <location>
        <begin position="72"/>
        <end position="96"/>
    </location>
</feature>
<dbReference type="Proteomes" id="UP000606490">
    <property type="component" value="Unassembled WGS sequence"/>
</dbReference>
<gene>
    <name evidence="2" type="ORF">JMJ55_04540</name>
</gene>
<name>A0ABS1V0I3_9PROT</name>
<keyword evidence="1" id="KW-0812">Transmembrane</keyword>
<protein>
    <submittedName>
        <fullName evidence="2">Uncharacterized protein</fullName>
    </submittedName>
</protein>